<keyword evidence="7" id="KW-0028">Amino-acid biosynthesis</keyword>
<evidence type="ECO:0000256" key="4">
    <source>
        <dbReference type="ARBA" id="ARBA00008954"/>
    </source>
</evidence>
<name>A0A168P1S9_MUCCL</name>
<keyword evidence="8" id="KW-0808">Transferase</keyword>
<dbReference type="InterPro" id="IPR015422">
    <property type="entry name" value="PyrdxlP-dep_Trfase_small"/>
</dbReference>
<gene>
    <name evidence="11" type="ORF">MUCCIDRAFT_186533</name>
</gene>
<dbReference type="Pfam" id="PF00202">
    <property type="entry name" value="Aminotran_3"/>
    <property type="match status" value="1"/>
</dbReference>
<dbReference type="Gene3D" id="3.90.1150.10">
    <property type="entry name" value="Aspartate Aminotransferase, domain 1"/>
    <property type="match status" value="1"/>
</dbReference>
<dbReference type="AlphaFoldDB" id="A0A168P1S9"/>
<proteinExistence type="inferred from homology"/>
<accession>A0A168P1S9</accession>
<evidence type="ECO:0000313" key="12">
    <source>
        <dbReference type="Proteomes" id="UP000077051"/>
    </source>
</evidence>
<dbReference type="OrthoDB" id="5419315at2759"/>
<dbReference type="HAMAP" id="MF_01107">
    <property type="entry name" value="ArgD_aminotrans_3"/>
    <property type="match status" value="1"/>
</dbReference>
<dbReference type="PIRSF" id="PIRSF000521">
    <property type="entry name" value="Transaminase_4ab_Lys_Orn"/>
    <property type="match status" value="1"/>
</dbReference>
<comment type="pathway">
    <text evidence="3">Amino-acid biosynthesis; L-arginine biosynthesis; N(2)-acetyl-L-ornithine from L-glutamate: step 4/4.</text>
</comment>
<evidence type="ECO:0000256" key="1">
    <source>
        <dbReference type="ARBA" id="ARBA00001933"/>
    </source>
</evidence>
<dbReference type="CDD" id="cd00610">
    <property type="entry name" value="OAT_like"/>
    <property type="match status" value="1"/>
</dbReference>
<evidence type="ECO:0000313" key="11">
    <source>
        <dbReference type="EMBL" id="OAD07036.1"/>
    </source>
</evidence>
<keyword evidence="6" id="KW-0032">Aminotransferase</keyword>
<evidence type="ECO:0000256" key="6">
    <source>
        <dbReference type="ARBA" id="ARBA00022576"/>
    </source>
</evidence>
<evidence type="ECO:0000256" key="2">
    <source>
        <dbReference type="ARBA" id="ARBA00004173"/>
    </source>
</evidence>
<comment type="subcellular location">
    <subcellularLocation>
        <location evidence="2">Mitochondrion</location>
    </subcellularLocation>
</comment>
<dbReference type="GO" id="GO:0005759">
    <property type="term" value="C:mitochondrial matrix"/>
    <property type="evidence" value="ECO:0007669"/>
    <property type="project" value="TreeGrafter"/>
</dbReference>
<dbReference type="Gene3D" id="3.40.640.10">
    <property type="entry name" value="Type I PLP-dependent aspartate aminotransferase-like (Major domain)"/>
    <property type="match status" value="1"/>
</dbReference>
<evidence type="ECO:0000256" key="7">
    <source>
        <dbReference type="ARBA" id="ARBA00022605"/>
    </source>
</evidence>
<dbReference type="GO" id="GO:0006526">
    <property type="term" value="P:L-arginine biosynthetic process"/>
    <property type="evidence" value="ECO:0007669"/>
    <property type="project" value="UniProtKB-UniPathway"/>
</dbReference>
<dbReference type="NCBIfam" id="NF002325">
    <property type="entry name" value="PRK01278.1"/>
    <property type="match status" value="1"/>
</dbReference>
<evidence type="ECO:0000256" key="9">
    <source>
        <dbReference type="ARBA" id="ARBA00022898"/>
    </source>
</evidence>
<dbReference type="InterPro" id="IPR050103">
    <property type="entry name" value="Class-III_PLP-dep_AT"/>
</dbReference>
<evidence type="ECO:0000256" key="8">
    <source>
        <dbReference type="ARBA" id="ARBA00022679"/>
    </source>
</evidence>
<evidence type="ECO:0000256" key="3">
    <source>
        <dbReference type="ARBA" id="ARBA00005024"/>
    </source>
</evidence>
<dbReference type="PANTHER" id="PTHR11986:SF79">
    <property type="entry name" value="ACETYLORNITHINE AMINOTRANSFERASE, MITOCHONDRIAL"/>
    <property type="match status" value="1"/>
</dbReference>
<dbReference type="EC" id="2.6.1.11" evidence="5"/>
<evidence type="ECO:0000256" key="10">
    <source>
        <dbReference type="RuleBase" id="RU003560"/>
    </source>
</evidence>
<dbReference type="SUPFAM" id="SSF53383">
    <property type="entry name" value="PLP-dependent transferases"/>
    <property type="match status" value="1"/>
</dbReference>
<dbReference type="InterPro" id="IPR005814">
    <property type="entry name" value="Aminotrans_3"/>
</dbReference>
<comment type="caution">
    <text evidence="11">The sequence shown here is derived from an EMBL/GenBank/DDBJ whole genome shotgun (WGS) entry which is preliminary data.</text>
</comment>
<dbReference type="PANTHER" id="PTHR11986">
    <property type="entry name" value="AMINOTRANSFERASE CLASS III"/>
    <property type="match status" value="1"/>
</dbReference>
<evidence type="ECO:0000256" key="5">
    <source>
        <dbReference type="ARBA" id="ARBA00012919"/>
    </source>
</evidence>
<keyword evidence="9 10" id="KW-0663">Pyridoxal phosphate</keyword>
<protein>
    <recommendedName>
        <fullName evidence="5">acetylornithine transaminase</fullName>
        <ecNumber evidence="5">2.6.1.11</ecNumber>
    </recommendedName>
</protein>
<dbReference type="STRING" id="747725.A0A168P1S9"/>
<keyword evidence="12" id="KW-1185">Reference proteome</keyword>
<dbReference type="InterPro" id="IPR049704">
    <property type="entry name" value="Aminotrans_3_PPA_site"/>
</dbReference>
<dbReference type="InterPro" id="IPR015421">
    <property type="entry name" value="PyrdxlP-dep_Trfase_major"/>
</dbReference>
<dbReference type="GO" id="GO:0030170">
    <property type="term" value="F:pyridoxal phosphate binding"/>
    <property type="evidence" value="ECO:0007669"/>
    <property type="project" value="InterPro"/>
</dbReference>
<sequence>MLHTSTFGTLKNTAFNSSRVFKSILAYVSFKTKIDTITEITHPDNQVSQSSFDTIDRLKKYTVALYNRPNIVFEYGKGCYLYDANDRAYLDFTAGIAVNALGHADPQVARDLYDQAQKLVHTSNLYHNTPTSLLAEKLVETTNLYSKQEWANKVFLCNSGTEANEGALKFARKWGKMVGGEKKTKLVCFKNAFHGRSMGALSVTPNKKYQDPCAPLIPDVSVLPFNNVYEIMHEVDESTAGVIVEPIQGEGGVHVADRDFIKALRERCTQTNSLLIFDEIQCGLGRSGKMWAHQHYDSSCTPDILTMAKPLANGVPIGALMTTNKVAEAIKIGDHGTTFGGNPLSATVALGVVDRITNPHFLKKVDEVSHAIRRDLKALQDEYPEVIKEVRGEGLLLGVEFFKNPEPMVKYARERGLLLVAAGSNTIRIIPPLILTKAEAREGIARFSGAIDKFASSMKK</sequence>
<dbReference type="FunFam" id="3.40.640.10:FF:000004">
    <property type="entry name" value="Acetylornithine aminotransferase"/>
    <property type="match status" value="1"/>
</dbReference>
<organism evidence="11 12">
    <name type="scientific">Mucor lusitanicus CBS 277.49</name>
    <dbReference type="NCBI Taxonomy" id="747725"/>
    <lineage>
        <taxon>Eukaryota</taxon>
        <taxon>Fungi</taxon>
        <taxon>Fungi incertae sedis</taxon>
        <taxon>Mucoromycota</taxon>
        <taxon>Mucoromycotina</taxon>
        <taxon>Mucoromycetes</taxon>
        <taxon>Mucorales</taxon>
        <taxon>Mucorineae</taxon>
        <taxon>Mucoraceae</taxon>
        <taxon>Mucor</taxon>
    </lineage>
</organism>
<comment type="cofactor">
    <cofactor evidence="1">
        <name>pyridoxal 5'-phosphate</name>
        <dbReference type="ChEBI" id="CHEBI:597326"/>
    </cofactor>
</comment>
<dbReference type="EMBL" id="AMYB01000002">
    <property type="protein sequence ID" value="OAD07036.1"/>
    <property type="molecule type" value="Genomic_DNA"/>
</dbReference>
<dbReference type="UniPathway" id="UPA00068">
    <property type="reaction ID" value="UER00109"/>
</dbReference>
<dbReference type="NCBIfam" id="TIGR00707">
    <property type="entry name" value="argD"/>
    <property type="match status" value="1"/>
</dbReference>
<dbReference type="GO" id="GO:0003992">
    <property type="term" value="F:N2-acetyl-L-ornithine:2-oxoglutarate 5-aminotransferase activity"/>
    <property type="evidence" value="ECO:0007669"/>
    <property type="project" value="UniProtKB-EC"/>
</dbReference>
<dbReference type="PROSITE" id="PS00600">
    <property type="entry name" value="AA_TRANSFER_CLASS_3"/>
    <property type="match status" value="1"/>
</dbReference>
<dbReference type="VEuPathDB" id="FungiDB:MUCCIDRAFT_186533"/>
<dbReference type="Proteomes" id="UP000077051">
    <property type="component" value="Unassembled WGS sequence"/>
</dbReference>
<dbReference type="GO" id="GO:0042802">
    <property type="term" value="F:identical protein binding"/>
    <property type="evidence" value="ECO:0007669"/>
    <property type="project" value="TreeGrafter"/>
</dbReference>
<reference evidence="11 12" key="1">
    <citation type="submission" date="2015-06" db="EMBL/GenBank/DDBJ databases">
        <title>Expansion of signal transduction pathways in fungi by whole-genome duplication.</title>
        <authorList>
            <consortium name="DOE Joint Genome Institute"/>
            <person name="Corrochano L.M."/>
            <person name="Kuo A."/>
            <person name="Marcet-Houben M."/>
            <person name="Polaino S."/>
            <person name="Salamov A."/>
            <person name="Villalobos J.M."/>
            <person name="Alvarez M.I."/>
            <person name="Avalos J."/>
            <person name="Benito E.P."/>
            <person name="Benoit I."/>
            <person name="Burger G."/>
            <person name="Camino L.P."/>
            <person name="Canovas D."/>
            <person name="Cerda-Olmedo E."/>
            <person name="Cheng J.-F."/>
            <person name="Dominguez A."/>
            <person name="Elias M."/>
            <person name="Eslava A.P."/>
            <person name="Glaser F."/>
            <person name="Grimwood J."/>
            <person name="Gutierrez G."/>
            <person name="Heitman J."/>
            <person name="Henrissat B."/>
            <person name="Iturriaga E.A."/>
            <person name="Lang B.F."/>
            <person name="Lavin J.L."/>
            <person name="Lee S."/>
            <person name="Li W."/>
            <person name="Lindquist E."/>
            <person name="Lopez-Garcia S."/>
            <person name="Luque E.M."/>
            <person name="Marcos A.T."/>
            <person name="Martin J."/>
            <person name="Mccluskey K."/>
            <person name="Medina H.R."/>
            <person name="Miralles-Duran A."/>
            <person name="Miyazaki A."/>
            <person name="Munoz-Torres E."/>
            <person name="Oguiza J.A."/>
            <person name="Ohm R."/>
            <person name="Olmedo M."/>
            <person name="Orejas M."/>
            <person name="Ortiz-Castellanos L."/>
            <person name="Pisabarro A.G."/>
            <person name="Rodriguez-Romero J."/>
            <person name="Ruiz-Herrera J."/>
            <person name="Ruiz-Vazquez R."/>
            <person name="Sanz C."/>
            <person name="Schackwitz W."/>
            <person name="Schmutz J."/>
            <person name="Shahriari M."/>
            <person name="Shelest E."/>
            <person name="Silva-Franco F."/>
            <person name="Soanes D."/>
            <person name="Syed K."/>
            <person name="Tagua V.G."/>
            <person name="Talbot N.J."/>
            <person name="Thon M."/>
            <person name="De Vries R.P."/>
            <person name="Wiebenga A."/>
            <person name="Yadav J.S."/>
            <person name="Braun E.L."/>
            <person name="Baker S."/>
            <person name="Garre V."/>
            <person name="Horwitz B."/>
            <person name="Torres-Martinez S."/>
            <person name="Idnurm A."/>
            <person name="Herrera-Estrella A."/>
            <person name="Gabaldon T."/>
            <person name="Grigoriev I.V."/>
        </authorList>
    </citation>
    <scope>NUCLEOTIDE SEQUENCE [LARGE SCALE GENOMIC DNA]</scope>
    <source>
        <strain evidence="11 12">CBS 277.49</strain>
    </source>
</reference>
<comment type="similarity">
    <text evidence="4 10">Belongs to the class-III pyridoxal-phosphate-dependent aminotransferase family.</text>
</comment>
<dbReference type="InterPro" id="IPR015424">
    <property type="entry name" value="PyrdxlP-dep_Trfase"/>
</dbReference>
<dbReference type="InterPro" id="IPR004636">
    <property type="entry name" value="AcOrn/SuccOrn_fam"/>
</dbReference>